<sequence length="726" mass="77979">MNILCVSTDADTDRKLHIVYMGSLVEGQYSPSSQHLTMLQEVVTTSSPENILVRSYKRSFNGFAAKLTDIEKQKLSIMNGVVSVFPSRILQLHTTRSWDFMGFNESTRRKRDIESNIIVGVIDGGIWPELESFSDEGFGPPPKRWKGTCSGGKNFTCNSKIIGARYYNSSASRTSARDEEGHGSHTASTAAGNLVKDASFYGLVKGTARGGVPSARIAAYKVCDAEGCPDADILSAFDDAIADGVDVITISIGGSMASKLNQDAIAIGAFHAMAKGILTVNSAGNEGPNPESVSSVAPWMFSVAASTTDRLIVDNIILGNGETVVGTSINIFSLEGKKLPLVLGKEVVHSPNCGISELDWCSSGCIDGRKAKGKIVICYLYIGYPEVHRAGAAGSIMNNDVFGKVYPVVSIPASVVTSKEYNAVLSYMNSTKNPQAEILKSEAIKDSAAPVVAKFSSRGPNSILWGILKPDISAPGVNILAAYSPIAPISKDPLNKRSVKYNILSGTSMSCPHVAGVVAYVKTFHPDWSPSAIKSAIMTTAWTMKPSESGDNEFAYGSGHINPLEAINPGLVYETHKPDYIKMLCSLGYSDELLRIISGDNSTCPKHSDIESPKDLNYPSMQAKVTRDKPFEITFNRTVTNVGLANSTYKANVSQQPQNVSIKVEPVVLSFESLNEKKSFTVTVTGSLGKPFLSSSLVWSDGKHSVRSPIVVYYPPLIKFVANNVS</sequence>
<name>A0A5C7HXC2_9ROSI</name>
<gene>
    <name evidence="11" type="ORF">EZV62_012828</name>
</gene>
<dbReference type="InterPro" id="IPR000209">
    <property type="entry name" value="Peptidase_S8/S53_dom"/>
</dbReference>
<proteinExistence type="inferred from homology"/>
<dbReference type="OrthoDB" id="4803627at2759"/>
<keyword evidence="12" id="KW-1185">Reference proteome</keyword>
<dbReference type="InterPro" id="IPR036852">
    <property type="entry name" value="Peptidase_S8/S53_dom_sf"/>
</dbReference>
<dbReference type="Gene3D" id="3.40.50.200">
    <property type="entry name" value="Peptidase S8/S53 domain"/>
    <property type="match status" value="1"/>
</dbReference>
<evidence type="ECO:0000259" key="8">
    <source>
        <dbReference type="Pfam" id="PF00082"/>
    </source>
</evidence>
<keyword evidence="5 7" id="KW-0720">Serine protease</keyword>
<keyword evidence="4 7" id="KW-0378">Hydrolase</keyword>
<dbReference type="PRINTS" id="PR00723">
    <property type="entry name" value="SUBTILISIN"/>
</dbReference>
<dbReference type="InterPro" id="IPR023828">
    <property type="entry name" value="Peptidase_S8_Ser-AS"/>
</dbReference>
<dbReference type="CDD" id="cd04852">
    <property type="entry name" value="Peptidases_S8_3"/>
    <property type="match status" value="1"/>
</dbReference>
<protein>
    <recommendedName>
        <fullName evidence="13">Subtilisin-like protease fibronectin type-III domain-containing protein</fullName>
    </recommendedName>
</protein>
<dbReference type="SUPFAM" id="SSF52743">
    <property type="entry name" value="Subtilisin-like"/>
    <property type="match status" value="1"/>
</dbReference>
<evidence type="ECO:0000256" key="6">
    <source>
        <dbReference type="PIRSR" id="PIRSR615500-1"/>
    </source>
</evidence>
<dbReference type="InterPro" id="IPR015500">
    <property type="entry name" value="Peptidase_S8_subtilisin-rel"/>
</dbReference>
<feature type="active site" description="Charge relay system" evidence="6 7">
    <location>
        <position position="182"/>
    </location>
</feature>
<dbReference type="Pfam" id="PF05922">
    <property type="entry name" value="Inhibitor_I9"/>
    <property type="match status" value="1"/>
</dbReference>
<feature type="domain" description="Inhibitor I9" evidence="9">
    <location>
        <begin position="17"/>
        <end position="93"/>
    </location>
</feature>
<dbReference type="Gene3D" id="2.60.40.2310">
    <property type="match status" value="1"/>
</dbReference>
<dbReference type="EMBL" id="VAHF01000005">
    <property type="protein sequence ID" value="TXG61465.1"/>
    <property type="molecule type" value="Genomic_DNA"/>
</dbReference>
<reference evidence="12" key="1">
    <citation type="journal article" date="2019" name="Gigascience">
        <title>De novo genome assembly of the endangered Acer yangbiense, a plant species with extremely small populations endemic to Yunnan Province, China.</title>
        <authorList>
            <person name="Yang J."/>
            <person name="Wariss H.M."/>
            <person name="Tao L."/>
            <person name="Zhang R."/>
            <person name="Yun Q."/>
            <person name="Hollingsworth P."/>
            <person name="Dao Z."/>
            <person name="Luo G."/>
            <person name="Guo H."/>
            <person name="Ma Y."/>
            <person name="Sun W."/>
        </authorList>
    </citation>
    <scope>NUCLEOTIDE SEQUENCE [LARGE SCALE GENOMIC DNA]</scope>
    <source>
        <strain evidence="12">cv. Malutang</strain>
    </source>
</reference>
<evidence type="ECO:0000256" key="7">
    <source>
        <dbReference type="PROSITE-ProRule" id="PRU01240"/>
    </source>
</evidence>
<evidence type="ECO:0000259" key="10">
    <source>
        <dbReference type="Pfam" id="PF17766"/>
    </source>
</evidence>
<accession>A0A5C7HXC2</accession>
<organism evidence="11 12">
    <name type="scientific">Acer yangbiense</name>
    <dbReference type="NCBI Taxonomy" id="1000413"/>
    <lineage>
        <taxon>Eukaryota</taxon>
        <taxon>Viridiplantae</taxon>
        <taxon>Streptophyta</taxon>
        <taxon>Embryophyta</taxon>
        <taxon>Tracheophyta</taxon>
        <taxon>Spermatophyta</taxon>
        <taxon>Magnoliopsida</taxon>
        <taxon>eudicotyledons</taxon>
        <taxon>Gunneridae</taxon>
        <taxon>Pentapetalae</taxon>
        <taxon>rosids</taxon>
        <taxon>malvids</taxon>
        <taxon>Sapindales</taxon>
        <taxon>Sapindaceae</taxon>
        <taxon>Hippocastanoideae</taxon>
        <taxon>Acereae</taxon>
        <taxon>Acer</taxon>
    </lineage>
</organism>
<evidence type="ECO:0000313" key="11">
    <source>
        <dbReference type="EMBL" id="TXG61465.1"/>
    </source>
</evidence>
<dbReference type="InterPro" id="IPR037045">
    <property type="entry name" value="S8pro/Inhibitor_I9_sf"/>
</dbReference>
<dbReference type="Pfam" id="PF00082">
    <property type="entry name" value="Peptidase_S8"/>
    <property type="match status" value="1"/>
</dbReference>
<dbReference type="PANTHER" id="PTHR10795">
    <property type="entry name" value="PROPROTEIN CONVERTASE SUBTILISIN/KEXIN"/>
    <property type="match status" value="1"/>
</dbReference>
<feature type="active site" description="Charge relay system" evidence="6 7">
    <location>
        <position position="123"/>
    </location>
</feature>
<dbReference type="FunFam" id="2.60.40.2310:FF:000001">
    <property type="entry name" value="Subtilisin-like protease SBT1.5"/>
    <property type="match status" value="1"/>
</dbReference>
<dbReference type="Gene3D" id="3.30.70.80">
    <property type="entry name" value="Peptidase S8 propeptide/proteinase inhibitor I9"/>
    <property type="match status" value="1"/>
</dbReference>
<dbReference type="AlphaFoldDB" id="A0A5C7HXC2"/>
<dbReference type="GO" id="GO:0006508">
    <property type="term" value="P:proteolysis"/>
    <property type="evidence" value="ECO:0007669"/>
    <property type="project" value="UniProtKB-KW"/>
</dbReference>
<dbReference type="Gene3D" id="3.50.30.30">
    <property type="match status" value="1"/>
</dbReference>
<dbReference type="CDD" id="cd02120">
    <property type="entry name" value="PA_subtilisin_like"/>
    <property type="match status" value="1"/>
</dbReference>
<evidence type="ECO:0000313" key="12">
    <source>
        <dbReference type="Proteomes" id="UP000323000"/>
    </source>
</evidence>
<evidence type="ECO:0000256" key="5">
    <source>
        <dbReference type="ARBA" id="ARBA00022825"/>
    </source>
</evidence>
<comment type="caution">
    <text evidence="11">The sequence shown here is derived from an EMBL/GenBank/DDBJ whole genome shotgun (WGS) entry which is preliminary data.</text>
</comment>
<comment type="similarity">
    <text evidence="1 7">Belongs to the peptidase S8 family.</text>
</comment>
<dbReference type="InterPro" id="IPR034197">
    <property type="entry name" value="Peptidases_S8_3"/>
</dbReference>
<keyword evidence="2 7" id="KW-0645">Protease</keyword>
<feature type="domain" description="Subtilisin-like protease fibronectin type-III" evidence="10">
    <location>
        <begin position="615"/>
        <end position="712"/>
    </location>
</feature>
<dbReference type="PROSITE" id="PS00138">
    <property type="entry name" value="SUBTILASE_SER"/>
    <property type="match status" value="1"/>
</dbReference>
<dbReference type="InterPro" id="IPR045051">
    <property type="entry name" value="SBT"/>
</dbReference>
<dbReference type="InterPro" id="IPR041469">
    <property type="entry name" value="Subtilisin-like_FN3"/>
</dbReference>
<evidence type="ECO:0008006" key="13">
    <source>
        <dbReference type="Google" id="ProtNLM"/>
    </source>
</evidence>
<dbReference type="FunFam" id="3.40.50.200:FF:000006">
    <property type="entry name" value="Subtilisin-like protease SBT1.5"/>
    <property type="match status" value="1"/>
</dbReference>
<keyword evidence="3" id="KW-0732">Signal</keyword>
<dbReference type="Proteomes" id="UP000323000">
    <property type="component" value="Chromosome 5"/>
</dbReference>
<evidence type="ECO:0000256" key="2">
    <source>
        <dbReference type="ARBA" id="ARBA00022670"/>
    </source>
</evidence>
<dbReference type="PROSITE" id="PS51892">
    <property type="entry name" value="SUBTILASE"/>
    <property type="match status" value="1"/>
</dbReference>
<feature type="active site" description="Charge relay system" evidence="6 7">
    <location>
        <position position="508"/>
    </location>
</feature>
<feature type="domain" description="Peptidase S8/S53" evidence="8">
    <location>
        <begin position="115"/>
        <end position="558"/>
    </location>
</feature>
<dbReference type="GO" id="GO:0004252">
    <property type="term" value="F:serine-type endopeptidase activity"/>
    <property type="evidence" value="ECO:0007669"/>
    <property type="project" value="UniProtKB-UniRule"/>
</dbReference>
<dbReference type="Pfam" id="PF17766">
    <property type="entry name" value="fn3_6"/>
    <property type="match status" value="1"/>
</dbReference>
<evidence type="ECO:0000256" key="3">
    <source>
        <dbReference type="ARBA" id="ARBA00022729"/>
    </source>
</evidence>
<evidence type="ECO:0000256" key="4">
    <source>
        <dbReference type="ARBA" id="ARBA00022801"/>
    </source>
</evidence>
<dbReference type="InterPro" id="IPR010259">
    <property type="entry name" value="S8pro/Inhibitor_I9"/>
</dbReference>
<evidence type="ECO:0000256" key="1">
    <source>
        <dbReference type="ARBA" id="ARBA00011073"/>
    </source>
</evidence>
<evidence type="ECO:0000259" key="9">
    <source>
        <dbReference type="Pfam" id="PF05922"/>
    </source>
</evidence>